<dbReference type="Proteomes" id="UP001157418">
    <property type="component" value="Unassembled WGS sequence"/>
</dbReference>
<feature type="domain" description="Replication factor A C-terminal" evidence="2">
    <location>
        <begin position="254"/>
        <end position="388"/>
    </location>
</feature>
<dbReference type="SUPFAM" id="SSF50249">
    <property type="entry name" value="Nucleic acid-binding proteins"/>
    <property type="match status" value="1"/>
</dbReference>
<proteinExistence type="predicted"/>
<sequence length="503" mass="56520">MKDVQPSLDFEDRKAYRKRAILRWKQQRLERKKGYIRKSISKQENRKNKHNIAGHATGRALLKFVPVVADILPYVPDCHHCGALKFYSETSGFCCLDGSVVLYSNHLPTVMIELLTSDCHQAKKCIKYLQHNPYAYFLHSLKNIGDLDTYKIVLKTVAVQDQRVYNKPDVSQVAAIWVDGEDNGECGPRDIRVTTHQADSRNIKYNNNRKEINDLLSVTNYRRNDFLLPYPAETNISSILSATSRFDTMKTAWVKGTLSHPEQERNLSYTACSNCFKSIEADTTWIVTCPSCHIESEIQQMLTILIADENGVMKANLHTPEIEKFIPFSPKDVQISEETGETLCNSIATAINSVYIVAFVRAYEVHFQGTTDIKVNIVKAYKVNDHADVSNESDNMVHRSNIGEGTSTTKNVSSLAAIVPLPSAGEIEKPVEVKNSKQVPVIYLLPKNKPEPILMTKHLVPEIPSSSSSPIEQKVSESVPPLALPVKEDVPRASNPRPSKKTK</sequence>
<dbReference type="InterPro" id="IPR013955">
    <property type="entry name" value="Rep_factor-A_C"/>
</dbReference>
<evidence type="ECO:0000259" key="2">
    <source>
        <dbReference type="Pfam" id="PF08646"/>
    </source>
</evidence>
<protein>
    <recommendedName>
        <fullName evidence="2">Replication factor A C-terminal domain-containing protein</fullName>
    </recommendedName>
</protein>
<feature type="region of interest" description="Disordered" evidence="1">
    <location>
        <begin position="462"/>
        <end position="503"/>
    </location>
</feature>
<keyword evidence="4" id="KW-1185">Reference proteome</keyword>
<dbReference type="Gene3D" id="2.40.50.140">
    <property type="entry name" value="Nucleic acid-binding proteins"/>
    <property type="match status" value="1"/>
</dbReference>
<feature type="compositionally biased region" description="Low complexity" evidence="1">
    <location>
        <begin position="462"/>
        <end position="478"/>
    </location>
</feature>
<dbReference type="EMBL" id="CAKMRJ010004445">
    <property type="protein sequence ID" value="CAH1438509.1"/>
    <property type="molecule type" value="Genomic_DNA"/>
</dbReference>
<comment type="caution">
    <text evidence="3">The sequence shown here is derived from an EMBL/GenBank/DDBJ whole genome shotgun (WGS) entry which is preliminary data.</text>
</comment>
<gene>
    <name evidence="3" type="ORF">LVIROSA_LOCUS24767</name>
</gene>
<name>A0AAU9NKX6_9ASTR</name>
<reference evidence="3 4" key="1">
    <citation type="submission" date="2022-01" db="EMBL/GenBank/DDBJ databases">
        <authorList>
            <person name="Xiong W."/>
            <person name="Schranz E."/>
        </authorList>
    </citation>
    <scope>NUCLEOTIDE SEQUENCE [LARGE SCALE GENOMIC DNA]</scope>
</reference>
<evidence type="ECO:0000313" key="4">
    <source>
        <dbReference type="Proteomes" id="UP001157418"/>
    </source>
</evidence>
<dbReference type="AlphaFoldDB" id="A0AAU9NKX6"/>
<dbReference type="InterPro" id="IPR012340">
    <property type="entry name" value="NA-bd_OB-fold"/>
</dbReference>
<organism evidence="3 4">
    <name type="scientific">Lactuca virosa</name>
    <dbReference type="NCBI Taxonomy" id="75947"/>
    <lineage>
        <taxon>Eukaryota</taxon>
        <taxon>Viridiplantae</taxon>
        <taxon>Streptophyta</taxon>
        <taxon>Embryophyta</taxon>
        <taxon>Tracheophyta</taxon>
        <taxon>Spermatophyta</taxon>
        <taxon>Magnoliopsida</taxon>
        <taxon>eudicotyledons</taxon>
        <taxon>Gunneridae</taxon>
        <taxon>Pentapetalae</taxon>
        <taxon>asterids</taxon>
        <taxon>campanulids</taxon>
        <taxon>Asterales</taxon>
        <taxon>Asteraceae</taxon>
        <taxon>Cichorioideae</taxon>
        <taxon>Cichorieae</taxon>
        <taxon>Lactucinae</taxon>
        <taxon>Lactuca</taxon>
    </lineage>
</organism>
<evidence type="ECO:0000313" key="3">
    <source>
        <dbReference type="EMBL" id="CAH1438509.1"/>
    </source>
</evidence>
<accession>A0AAU9NKX6</accession>
<evidence type="ECO:0000256" key="1">
    <source>
        <dbReference type="SAM" id="MobiDB-lite"/>
    </source>
</evidence>
<dbReference type="Pfam" id="PF08646">
    <property type="entry name" value="Rep_fac-A_C"/>
    <property type="match status" value="1"/>
</dbReference>